<evidence type="ECO:0000259" key="3">
    <source>
        <dbReference type="PROSITE" id="PS50110"/>
    </source>
</evidence>
<dbReference type="CDD" id="cd01949">
    <property type="entry name" value="GGDEF"/>
    <property type="match status" value="1"/>
</dbReference>
<dbReference type="PROSITE" id="PS50110">
    <property type="entry name" value="RESPONSE_REGULATORY"/>
    <property type="match status" value="2"/>
</dbReference>
<sequence>MNRQIPLLKSSNTQDPDEKLILLIDQDIEFVMNLKDSFEQHGITILIATTAAKGLEYFHSANPDLVIIEADLPDQSGFELLQEISDIARSRVIPIAITSSFQPKEYRIRSYQLGAIDFIRKPIDADIFIPFILNRAAFKSSITNTILADELTGAYNRKQFYMSASSLFNRYETSNDSFSIALIDFDLFKDFNEQFGNIKGNKVLIDFVQIARQVMHTQMDVFRFGSDEFVLLFRHKLADEAAKITKDIAEIILEKWNITFSVGISEWSTSTYNNGTLLQQADFALKRAKKAGRSSTFIYDEESFSSPLFSRLNIHIVDDDEIVRAMLERQFSTWKSDTFDIHVIGYNNGFEFTQSNWYTPHDYHVLLLDGVMPKMDGLEVLHIVKKNVESQRVLVAMLTARKNEQDILHALNSGADDYMLKPFHPQEVLVRIQRLVNRLFK</sequence>
<evidence type="ECO:0000256" key="2">
    <source>
        <dbReference type="PROSITE-ProRule" id="PRU00169"/>
    </source>
</evidence>
<dbReference type="EMBL" id="JBHSRI010000038">
    <property type="protein sequence ID" value="MFC6041304.1"/>
    <property type="molecule type" value="Genomic_DNA"/>
</dbReference>
<evidence type="ECO:0000313" key="5">
    <source>
        <dbReference type="EMBL" id="MFC6041304.1"/>
    </source>
</evidence>
<feature type="domain" description="GGDEF" evidence="4">
    <location>
        <begin position="176"/>
        <end position="301"/>
    </location>
</feature>
<dbReference type="InterPro" id="IPR050595">
    <property type="entry name" value="Bact_response_regulator"/>
</dbReference>
<dbReference type="PANTHER" id="PTHR44591:SF3">
    <property type="entry name" value="RESPONSE REGULATORY DOMAIN-CONTAINING PROTEIN"/>
    <property type="match status" value="1"/>
</dbReference>
<keyword evidence="1 2" id="KW-0597">Phosphoprotein</keyword>
<keyword evidence="6" id="KW-1185">Reference proteome</keyword>
<dbReference type="SMART" id="SM00267">
    <property type="entry name" value="GGDEF"/>
    <property type="match status" value="1"/>
</dbReference>
<dbReference type="InterPro" id="IPR043128">
    <property type="entry name" value="Rev_trsase/Diguanyl_cyclase"/>
</dbReference>
<proteinExistence type="predicted"/>
<feature type="domain" description="Response regulatory" evidence="3">
    <location>
        <begin position="313"/>
        <end position="436"/>
    </location>
</feature>
<organism evidence="5 6">
    <name type="scientific">Paenisporosarcina macmurdoensis</name>
    <dbReference type="NCBI Taxonomy" id="212659"/>
    <lineage>
        <taxon>Bacteria</taxon>
        <taxon>Bacillati</taxon>
        <taxon>Bacillota</taxon>
        <taxon>Bacilli</taxon>
        <taxon>Bacillales</taxon>
        <taxon>Caryophanaceae</taxon>
        <taxon>Paenisporosarcina</taxon>
    </lineage>
</organism>
<protein>
    <submittedName>
        <fullName evidence="5">Response regulator</fullName>
    </submittedName>
</protein>
<accession>A0ABW1LCT9</accession>
<comment type="caution">
    <text evidence="5">The sequence shown here is derived from an EMBL/GenBank/DDBJ whole genome shotgun (WGS) entry which is preliminary data.</text>
</comment>
<dbReference type="RefSeq" id="WP_377736123.1">
    <property type="nucleotide sequence ID" value="NZ_JBHSRI010000038.1"/>
</dbReference>
<dbReference type="SMART" id="SM00448">
    <property type="entry name" value="REC"/>
    <property type="match status" value="2"/>
</dbReference>
<dbReference type="NCBIfam" id="TIGR00254">
    <property type="entry name" value="GGDEF"/>
    <property type="match status" value="1"/>
</dbReference>
<feature type="modified residue" description="4-aspartylphosphate" evidence="2">
    <location>
        <position position="369"/>
    </location>
</feature>
<dbReference type="SUPFAM" id="SSF55073">
    <property type="entry name" value="Nucleotide cyclase"/>
    <property type="match status" value="1"/>
</dbReference>
<dbReference type="Gene3D" id="3.40.50.2300">
    <property type="match status" value="2"/>
</dbReference>
<dbReference type="PANTHER" id="PTHR44591">
    <property type="entry name" value="STRESS RESPONSE REGULATOR PROTEIN 1"/>
    <property type="match status" value="1"/>
</dbReference>
<dbReference type="InterPro" id="IPR001789">
    <property type="entry name" value="Sig_transdc_resp-reg_receiver"/>
</dbReference>
<dbReference type="InterPro" id="IPR011006">
    <property type="entry name" value="CheY-like_superfamily"/>
</dbReference>
<gene>
    <name evidence="5" type="ORF">ACFPYN_18010</name>
</gene>
<comment type="caution">
    <text evidence="2">Lacks conserved residue(s) required for the propagation of feature annotation.</text>
</comment>
<dbReference type="Gene3D" id="3.30.70.270">
    <property type="match status" value="1"/>
</dbReference>
<dbReference type="CDD" id="cd00156">
    <property type="entry name" value="REC"/>
    <property type="match status" value="1"/>
</dbReference>
<evidence type="ECO:0000256" key="1">
    <source>
        <dbReference type="ARBA" id="ARBA00022553"/>
    </source>
</evidence>
<dbReference type="SUPFAM" id="SSF52172">
    <property type="entry name" value="CheY-like"/>
    <property type="match status" value="2"/>
</dbReference>
<reference evidence="6" key="1">
    <citation type="journal article" date="2019" name="Int. J. Syst. Evol. Microbiol.">
        <title>The Global Catalogue of Microorganisms (GCM) 10K type strain sequencing project: providing services to taxonomists for standard genome sequencing and annotation.</title>
        <authorList>
            <consortium name="The Broad Institute Genomics Platform"/>
            <consortium name="The Broad Institute Genome Sequencing Center for Infectious Disease"/>
            <person name="Wu L."/>
            <person name="Ma J."/>
        </authorList>
    </citation>
    <scope>NUCLEOTIDE SEQUENCE [LARGE SCALE GENOMIC DNA]</scope>
    <source>
        <strain evidence="6">CCUG 54527</strain>
    </source>
</reference>
<dbReference type="Pfam" id="PF00990">
    <property type="entry name" value="GGDEF"/>
    <property type="match status" value="1"/>
</dbReference>
<evidence type="ECO:0000259" key="4">
    <source>
        <dbReference type="PROSITE" id="PS50887"/>
    </source>
</evidence>
<dbReference type="Proteomes" id="UP001596170">
    <property type="component" value="Unassembled WGS sequence"/>
</dbReference>
<dbReference type="InterPro" id="IPR000160">
    <property type="entry name" value="GGDEF_dom"/>
</dbReference>
<name>A0ABW1LCT9_9BACL</name>
<dbReference type="InterPro" id="IPR029787">
    <property type="entry name" value="Nucleotide_cyclase"/>
</dbReference>
<evidence type="ECO:0000313" key="6">
    <source>
        <dbReference type="Proteomes" id="UP001596170"/>
    </source>
</evidence>
<feature type="domain" description="Response regulatory" evidence="3">
    <location>
        <begin position="20"/>
        <end position="136"/>
    </location>
</feature>
<dbReference type="Pfam" id="PF00072">
    <property type="entry name" value="Response_reg"/>
    <property type="match status" value="2"/>
</dbReference>
<dbReference type="PROSITE" id="PS50887">
    <property type="entry name" value="GGDEF"/>
    <property type="match status" value="1"/>
</dbReference>